<evidence type="ECO:0000259" key="6">
    <source>
        <dbReference type="Pfam" id="PF21258"/>
    </source>
</evidence>
<evidence type="ECO:0000256" key="1">
    <source>
        <dbReference type="ARBA" id="ARBA00004613"/>
    </source>
</evidence>
<dbReference type="GO" id="GO:0016837">
    <property type="term" value="F:carbon-oxygen lyase activity, acting on polysaccharides"/>
    <property type="evidence" value="ECO:0007669"/>
    <property type="project" value="TreeGrafter"/>
</dbReference>
<dbReference type="InterPro" id="IPR011050">
    <property type="entry name" value="Pectin_lyase_fold/virulence"/>
</dbReference>
<dbReference type="GO" id="GO:0005576">
    <property type="term" value="C:extracellular region"/>
    <property type="evidence" value="ECO:0007669"/>
    <property type="project" value="UniProtKB-SubCell"/>
</dbReference>
<feature type="signal peptide" evidence="4">
    <location>
        <begin position="1"/>
        <end position="19"/>
    </location>
</feature>
<dbReference type="SUPFAM" id="SSF51126">
    <property type="entry name" value="Pectin lyase-like"/>
    <property type="match status" value="1"/>
</dbReference>
<proteinExistence type="predicted"/>
<name>A0A412YNQ7_BACFG</name>
<dbReference type="InterPro" id="IPR012334">
    <property type="entry name" value="Pectin_lyas_fold"/>
</dbReference>
<gene>
    <name evidence="7" type="ORF">DWW08_03410</name>
</gene>
<reference evidence="7 8" key="1">
    <citation type="submission" date="2018-08" db="EMBL/GenBank/DDBJ databases">
        <title>A genome reference for cultivated species of the human gut microbiota.</title>
        <authorList>
            <person name="Zou Y."/>
            <person name="Xue W."/>
            <person name="Luo G."/>
        </authorList>
    </citation>
    <scope>NUCLEOTIDE SEQUENCE [LARGE SCALE GENOMIC DNA]</scope>
    <source>
        <strain evidence="7 8">AF14-26</strain>
    </source>
</reference>
<dbReference type="InterPro" id="IPR049169">
    <property type="entry name" value="Glyco_hydro_120_ins"/>
</dbReference>
<keyword evidence="2" id="KW-0964">Secreted</keyword>
<dbReference type="Pfam" id="PF21258">
    <property type="entry name" value="Glyco_hydro_120_ins"/>
    <property type="match status" value="1"/>
</dbReference>
<organism evidence="7 8">
    <name type="scientific">Bacteroides fragilis</name>
    <dbReference type="NCBI Taxonomy" id="817"/>
    <lineage>
        <taxon>Bacteria</taxon>
        <taxon>Pseudomonadati</taxon>
        <taxon>Bacteroidota</taxon>
        <taxon>Bacteroidia</taxon>
        <taxon>Bacteroidales</taxon>
        <taxon>Bacteroidaceae</taxon>
        <taxon>Bacteroides</taxon>
    </lineage>
</organism>
<dbReference type="RefSeq" id="WP_122141838.1">
    <property type="nucleotide sequence ID" value="NZ_JAFKPL010000004.1"/>
</dbReference>
<accession>A0A412YNQ7</accession>
<dbReference type="Proteomes" id="UP000286270">
    <property type="component" value="Unassembled WGS sequence"/>
</dbReference>
<dbReference type="InterPro" id="IPR006626">
    <property type="entry name" value="PbH1"/>
</dbReference>
<feature type="domain" description="Glycoside hydrolase 120 insertion" evidence="6">
    <location>
        <begin position="99"/>
        <end position="209"/>
    </location>
</feature>
<evidence type="ECO:0000256" key="4">
    <source>
        <dbReference type="SAM" id="SignalP"/>
    </source>
</evidence>
<dbReference type="EMBL" id="QRZH01000002">
    <property type="protein sequence ID" value="RGV59117.1"/>
    <property type="molecule type" value="Genomic_DNA"/>
</dbReference>
<keyword evidence="3 4" id="KW-0732">Signal</keyword>
<evidence type="ECO:0000256" key="2">
    <source>
        <dbReference type="ARBA" id="ARBA00022525"/>
    </source>
</evidence>
<comment type="subcellular location">
    <subcellularLocation>
        <location evidence="1">Secreted</location>
    </subcellularLocation>
</comment>
<evidence type="ECO:0000256" key="3">
    <source>
        <dbReference type="ARBA" id="ARBA00022729"/>
    </source>
</evidence>
<feature type="domain" description="Right handed beta helix" evidence="5">
    <location>
        <begin position="315"/>
        <end position="444"/>
    </location>
</feature>
<evidence type="ECO:0000259" key="5">
    <source>
        <dbReference type="Pfam" id="PF13229"/>
    </source>
</evidence>
<dbReference type="Gene3D" id="2.60.40.1180">
    <property type="entry name" value="Golgi alpha-mannosidase II"/>
    <property type="match status" value="1"/>
</dbReference>
<feature type="chain" id="PRO_5019157433" evidence="4">
    <location>
        <begin position="20"/>
        <end position="640"/>
    </location>
</feature>
<dbReference type="AlphaFoldDB" id="A0A412YNQ7"/>
<dbReference type="Pfam" id="PF13229">
    <property type="entry name" value="Beta_helix"/>
    <property type="match status" value="1"/>
</dbReference>
<dbReference type="InterPro" id="IPR039448">
    <property type="entry name" value="Beta_helix"/>
</dbReference>
<evidence type="ECO:0000313" key="7">
    <source>
        <dbReference type="EMBL" id="RGV59117.1"/>
    </source>
</evidence>
<dbReference type="Gene3D" id="2.160.20.10">
    <property type="entry name" value="Single-stranded right-handed beta-helix, Pectin lyase-like"/>
    <property type="match status" value="1"/>
</dbReference>
<dbReference type="PANTHER" id="PTHR40088:SF2">
    <property type="entry name" value="SECRETED SUGAR HYDROLASE"/>
    <property type="match status" value="1"/>
</dbReference>
<dbReference type="InterPro" id="IPR052052">
    <property type="entry name" value="Polysaccharide_Lyase_9"/>
</dbReference>
<evidence type="ECO:0000313" key="8">
    <source>
        <dbReference type="Proteomes" id="UP000286270"/>
    </source>
</evidence>
<comment type="caution">
    <text evidence="7">The sequence shown here is derived from an EMBL/GenBank/DDBJ whole genome shotgun (WGS) entry which is preliminary data.</text>
</comment>
<sequence>MKQIIGLILIALCAVGHLAAKDYHVMPTGNDAADGSLTTPLRTINRAAQLALPGDTVTAHNGVYREWVNPLNGGESDGKRILYRVADGEKAEVKGSEIVTGWKREKKNKNVWKTVLSNDFFGDYNPFNDRLYGDWLWSKKEHHTADVYLNDVSLYEEFSLDKVYFPDTLRTIRDPQGSTCVWFAEVDSEHTTIYANFGNADPNKETVEVSVRPTCFYPTREGLNYITIRGFHFNQAATQWAAPTAEQVGMVSTHWCKGWIIEKNVIKNSRANGITLGKERSSGHNLDCYDSRLDGTLHYIEVIFNTLRRGWDKANIGSHIVRNNIISDCEQTGICGSMGGAFSEIHHNHIYNILCKQQFNGAEMAGIKLHGAIDAYIHHNRIHKSGNYGIWLDWMLQGARISSNILYDNVSHDLFFEVDHGPYIVDNNIVLSAKSLAECSNGGAFIHNLFAGSFVRYDDSRYTPYQLEHSTQVKGVSIMNEGDHRFYGNVFASNQAKEANQWLGSTPQKALYGLEAFNVTRLPVYAEDNLFCQGTSPMKDKKQGWEKTEWNPNFRIEETADEVYLLSDVIFSDFHLYKGRKIDTERLGIAQLTGYTFENPDGSSFKMSKDGLGNERTLESPCIGPIEKAPSAKRVKIWGQ</sequence>
<dbReference type="InterPro" id="IPR013780">
    <property type="entry name" value="Glyco_hydro_b"/>
</dbReference>
<protein>
    <submittedName>
        <fullName evidence="7">Right-handed parallel beta-helix repeat-containing protein</fullName>
    </submittedName>
</protein>
<dbReference type="PANTHER" id="PTHR40088">
    <property type="entry name" value="PECTATE LYASE (EUROFUNG)"/>
    <property type="match status" value="1"/>
</dbReference>
<dbReference type="SMART" id="SM00710">
    <property type="entry name" value="PbH1"/>
    <property type="match status" value="2"/>
</dbReference>